<dbReference type="SUPFAM" id="SSF160631">
    <property type="entry name" value="SMI1/KNR4-like"/>
    <property type="match status" value="1"/>
</dbReference>
<keyword evidence="2" id="KW-1185">Reference proteome</keyword>
<protein>
    <recommendedName>
        <fullName evidence="3">SMI1/KNR4 family protein</fullName>
    </recommendedName>
</protein>
<dbReference type="AlphaFoldDB" id="A0A505D740"/>
<evidence type="ECO:0000313" key="2">
    <source>
        <dbReference type="Proteomes" id="UP000317378"/>
    </source>
</evidence>
<accession>A0A505D740</accession>
<dbReference type="OrthoDB" id="5572373at2"/>
<evidence type="ECO:0000313" key="1">
    <source>
        <dbReference type="EMBL" id="TPQ16538.1"/>
    </source>
</evidence>
<sequence>MGTVLPADYKRLVEAYGGGLFAGMIWLLEPGCPDPMLELVAQTAEREEILAELWEAGEDKPSELQEGGVRLVPWGFAEGAGHYLYWVVRPDVEPEEWTVILNEGRGPLWEASPVSCSQFLLDVVAGTTSSFYFTGLDDIIEPEDRFRFAPNSEFHGT</sequence>
<reference evidence="1 2" key="1">
    <citation type="submission" date="2019-06" db="EMBL/GenBank/DDBJ databases">
        <title>Streptomyces sporangiiformans sp. nov., a novel actinomycete isolated from soil in Mount Song.</title>
        <authorList>
            <person name="Han L."/>
        </authorList>
    </citation>
    <scope>NUCLEOTIDE SEQUENCE [LARGE SCALE GENOMIC DNA]</scope>
    <source>
        <strain evidence="1 2">NEAU-SSA 1</strain>
    </source>
</reference>
<evidence type="ECO:0008006" key="3">
    <source>
        <dbReference type="Google" id="ProtNLM"/>
    </source>
</evidence>
<gene>
    <name evidence="1" type="ORF">FGD71_041355</name>
</gene>
<comment type="caution">
    <text evidence="1">The sequence shown here is derived from an EMBL/GenBank/DDBJ whole genome shotgun (WGS) entry which is preliminary data.</text>
</comment>
<dbReference type="Proteomes" id="UP000317378">
    <property type="component" value="Unassembled WGS sequence"/>
</dbReference>
<dbReference type="EMBL" id="VCHX02000328">
    <property type="protein sequence ID" value="TPQ16538.1"/>
    <property type="molecule type" value="Genomic_DNA"/>
</dbReference>
<organism evidence="1 2">
    <name type="scientific">Streptomyces sporangiiformans</name>
    <dbReference type="NCBI Taxonomy" id="2315329"/>
    <lineage>
        <taxon>Bacteria</taxon>
        <taxon>Bacillati</taxon>
        <taxon>Actinomycetota</taxon>
        <taxon>Actinomycetes</taxon>
        <taxon>Kitasatosporales</taxon>
        <taxon>Streptomycetaceae</taxon>
        <taxon>Streptomyces</taxon>
    </lineage>
</organism>
<dbReference type="InterPro" id="IPR037883">
    <property type="entry name" value="Knr4/Smi1-like_sf"/>
</dbReference>
<proteinExistence type="predicted"/>
<name>A0A505D740_9ACTN</name>